<name>A0A0J6FP14_9BACL</name>
<accession>A0A0J6FP14</accession>
<evidence type="ECO:0000313" key="3">
    <source>
        <dbReference type="EMBL" id="KMM36102.1"/>
    </source>
</evidence>
<protein>
    <submittedName>
        <fullName evidence="3">Hydrolase</fullName>
    </submittedName>
</protein>
<proteinExistence type="inferred from homology"/>
<dbReference type="PANTHER" id="PTHR23088">
    <property type="entry name" value="NITRILASE-RELATED"/>
    <property type="match status" value="1"/>
</dbReference>
<dbReference type="Gene3D" id="3.60.110.10">
    <property type="entry name" value="Carbon-nitrogen hydrolase"/>
    <property type="match status" value="1"/>
</dbReference>
<keyword evidence="4" id="KW-1185">Reference proteome</keyword>
<dbReference type="OrthoDB" id="9811121at2"/>
<dbReference type="PROSITE" id="PS50263">
    <property type="entry name" value="CN_HYDROLASE"/>
    <property type="match status" value="1"/>
</dbReference>
<dbReference type="Proteomes" id="UP000035996">
    <property type="component" value="Unassembled WGS sequence"/>
</dbReference>
<evidence type="ECO:0000256" key="1">
    <source>
        <dbReference type="ARBA" id="ARBA00010613"/>
    </source>
</evidence>
<dbReference type="Pfam" id="PF00795">
    <property type="entry name" value="CN_hydrolase"/>
    <property type="match status" value="1"/>
</dbReference>
<dbReference type="PANTHER" id="PTHR23088:SF27">
    <property type="entry name" value="DEAMINATED GLUTATHIONE AMIDASE"/>
    <property type="match status" value="1"/>
</dbReference>
<sequence length="260" mass="29457">MKKLALLQFDIAFGSPEKNFEKVKQLVSEAVSSEPDIIVLPELWSTGYDLSRLDEIGDTDARKSIIFLGNLAKKHNVNIVGGSVAKQQHNEVTNTMLVFNREGQLVHEYSKAHLFRLMNEEKYLVSGNTKSHFTLENLPCAGFICYDIRFPEWLRLHAIEGAQVLFVPAEWPEQRTDHWRALLISRAIENQCYVIACNRVGSDPDNAFGGHSLIIDPWGKVISEAGTDETILVGSIDEDEITAIRSRIPIFEDRRPDMYN</sequence>
<dbReference type="CDD" id="cd07583">
    <property type="entry name" value="nitrilase_5"/>
    <property type="match status" value="1"/>
</dbReference>
<organism evidence="3 4">
    <name type="scientific">Guptibacillus hwajinpoensis</name>
    <dbReference type="NCBI Taxonomy" id="208199"/>
    <lineage>
        <taxon>Bacteria</taxon>
        <taxon>Bacillati</taxon>
        <taxon>Bacillota</taxon>
        <taxon>Bacilli</taxon>
        <taxon>Bacillales</taxon>
        <taxon>Guptibacillaceae</taxon>
        <taxon>Guptibacillus</taxon>
    </lineage>
</organism>
<feature type="domain" description="CN hydrolase" evidence="2">
    <location>
        <begin position="2"/>
        <end position="238"/>
    </location>
</feature>
<comment type="caution">
    <text evidence="3">The sequence shown here is derived from an EMBL/GenBank/DDBJ whole genome shotgun (WGS) entry which is preliminary data.</text>
</comment>
<gene>
    <name evidence="3" type="ORF">AB986_18350</name>
</gene>
<dbReference type="InterPro" id="IPR003010">
    <property type="entry name" value="C-N_Hydrolase"/>
</dbReference>
<evidence type="ECO:0000313" key="4">
    <source>
        <dbReference type="Proteomes" id="UP000035996"/>
    </source>
</evidence>
<evidence type="ECO:0000259" key="2">
    <source>
        <dbReference type="PROSITE" id="PS50263"/>
    </source>
</evidence>
<dbReference type="STRING" id="157733.AB986_18350"/>
<dbReference type="GO" id="GO:0016787">
    <property type="term" value="F:hydrolase activity"/>
    <property type="evidence" value="ECO:0007669"/>
    <property type="project" value="UniProtKB-KW"/>
</dbReference>
<dbReference type="InterPro" id="IPR036526">
    <property type="entry name" value="C-N_Hydrolase_sf"/>
</dbReference>
<dbReference type="EMBL" id="LELK01000009">
    <property type="protein sequence ID" value="KMM36102.1"/>
    <property type="molecule type" value="Genomic_DNA"/>
</dbReference>
<keyword evidence="3" id="KW-0378">Hydrolase</keyword>
<dbReference type="AlphaFoldDB" id="A0A0J6FP14"/>
<dbReference type="SUPFAM" id="SSF56317">
    <property type="entry name" value="Carbon-nitrogen hydrolase"/>
    <property type="match status" value="1"/>
</dbReference>
<dbReference type="RefSeq" id="WP_048313079.1">
    <property type="nucleotide sequence ID" value="NZ_CP119526.1"/>
</dbReference>
<comment type="similarity">
    <text evidence="1">Belongs to the carbon-nitrogen hydrolase superfamily. NIT1/NIT2 family.</text>
</comment>
<reference evidence="3" key="1">
    <citation type="submission" date="2015-06" db="EMBL/GenBank/DDBJ databases">
        <authorList>
            <person name="Liu B."/>
            <person name="Wang J."/>
            <person name="Zhu Y."/>
            <person name="Liu G."/>
            <person name="Chen Q."/>
            <person name="Zheng C."/>
            <person name="Che J."/>
            <person name="Ge C."/>
            <person name="Shi H."/>
            <person name="Pan Z."/>
            <person name="Liu X."/>
        </authorList>
    </citation>
    <scope>NUCLEOTIDE SEQUENCE [LARGE SCALE GENOMIC DNA]</scope>
    <source>
        <strain evidence="3">DSM 16346</strain>
    </source>
</reference>
<dbReference type="PATRIC" id="fig|157733.3.peg.1614"/>